<proteinExistence type="predicted"/>
<evidence type="ECO:0000256" key="1">
    <source>
        <dbReference type="ARBA" id="ARBA00004141"/>
    </source>
</evidence>
<dbReference type="InterPro" id="IPR051533">
    <property type="entry name" value="WaaL-like"/>
</dbReference>
<evidence type="ECO:0000313" key="7">
    <source>
        <dbReference type="EMBL" id="ALA61019.1"/>
    </source>
</evidence>
<keyword evidence="3 5" id="KW-1133">Transmembrane helix</keyword>
<keyword evidence="4 5" id="KW-0472">Membrane</keyword>
<evidence type="ECO:0000256" key="2">
    <source>
        <dbReference type="ARBA" id="ARBA00022692"/>
    </source>
</evidence>
<dbReference type="PANTHER" id="PTHR37422:SF13">
    <property type="entry name" value="LIPOPOLYSACCHARIDE BIOSYNTHESIS PROTEIN PA4999-RELATED"/>
    <property type="match status" value="1"/>
</dbReference>
<comment type="subcellular location">
    <subcellularLocation>
        <location evidence="1">Membrane</location>
        <topology evidence="1">Multi-pass membrane protein</topology>
    </subcellularLocation>
</comment>
<dbReference type="GO" id="GO:0016020">
    <property type="term" value="C:membrane"/>
    <property type="evidence" value="ECO:0007669"/>
    <property type="project" value="UniProtKB-SubCell"/>
</dbReference>
<reference evidence="7 8" key="1">
    <citation type="journal article" date="2015" name="Proc. Natl. Acad. Sci. U.S.A.">
        <title>Expanded metabolic versatility of ubiquitous nitrite-oxidizing bacteria from the genus Nitrospira.</title>
        <authorList>
            <person name="Koch H."/>
            <person name="Lucker S."/>
            <person name="Albertsen M."/>
            <person name="Kitzinger K."/>
            <person name="Herbold C."/>
            <person name="Spieck E."/>
            <person name="Nielsen P.H."/>
            <person name="Wagner M."/>
            <person name="Daims H."/>
        </authorList>
    </citation>
    <scope>NUCLEOTIDE SEQUENCE [LARGE SCALE GENOMIC DNA]</scope>
    <source>
        <strain evidence="7 8">NSP M-1</strain>
    </source>
</reference>
<evidence type="ECO:0000259" key="6">
    <source>
        <dbReference type="Pfam" id="PF04932"/>
    </source>
</evidence>
<dbReference type="RefSeq" id="WP_053381785.1">
    <property type="nucleotide sequence ID" value="NZ_CP011801.1"/>
</dbReference>
<dbReference type="EMBL" id="CP011801">
    <property type="protein sequence ID" value="ALA61019.1"/>
    <property type="molecule type" value="Genomic_DNA"/>
</dbReference>
<evidence type="ECO:0000313" key="8">
    <source>
        <dbReference type="Proteomes" id="UP000069205"/>
    </source>
</evidence>
<organism evidence="7 8">
    <name type="scientific">Nitrospira moscoviensis</name>
    <dbReference type="NCBI Taxonomy" id="42253"/>
    <lineage>
        <taxon>Bacteria</taxon>
        <taxon>Pseudomonadati</taxon>
        <taxon>Nitrospirota</taxon>
        <taxon>Nitrospiria</taxon>
        <taxon>Nitrospirales</taxon>
        <taxon>Nitrospiraceae</taxon>
        <taxon>Nitrospira</taxon>
    </lineage>
</organism>
<feature type="transmembrane region" description="Helical" evidence="5">
    <location>
        <begin position="55"/>
        <end position="76"/>
    </location>
</feature>
<dbReference type="Proteomes" id="UP000069205">
    <property type="component" value="Chromosome"/>
</dbReference>
<protein>
    <recommendedName>
        <fullName evidence="6">O-antigen ligase-related domain-containing protein</fullName>
    </recommendedName>
</protein>
<feature type="transmembrane region" description="Helical" evidence="5">
    <location>
        <begin position="141"/>
        <end position="161"/>
    </location>
</feature>
<evidence type="ECO:0000256" key="3">
    <source>
        <dbReference type="ARBA" id="ARBA00022989"/>
    </source>
</evidence>
<feature type="transmembrane region" description="Helical" evidence="5">
    <location>
        <begin position="112"/>
        <end position="129"/>
    </location>
</feature>
<feature type="transmembrane region" description="Helical" evidence="5">
    <location>
        <begin position="331"/>
        <end position="351"/>
    </location>
</feature>
<dbReference type="Pfam" id="PF04932">
    <property type="entry name" value="Wzy_C"/>
    <property type="match status" value="1"/>
</dbReference>
<gene>
    <name evidence="7" type="ORF">NITMOv2_4648</name>
</gene>
<feature type="transmembrane region" description="Helical" evidence="5">
    <location>
        <begin position="83"/>
        <end position="100"/>
    </location>
</feature>
<keyword evidence="2 5" id="KW-0812">Transmembrane</keyword>
<dbReference type="PATRIC" id="fig|42253.5.peg.4583"/>
<accession>A0A0K2GJJ1</accession>
<feature type="transmembrane region" description="Helical" evidence="5">
    <location>
        <begin position="252"/>
        <end position="273"/>
    </location>
</feature>
<evidence type="ECO:0000256" key="4">
    <source>
        <dbReference type="ARBA" id="ARBA00023136"/>
    </source>
</evidence>
<dbReference type="STRING" id="42253.NITMOv2_4648"/>
<evidence type="ECO:0000256" key="5">
    <source>
        <dbReference type="SAM" id="Phobius"/>
    </source>
</evidence>
<feature type="transmembrane region" description="Helical" evidence="5">
    <location>
        <begin position="28"/>
        <end position="49"/>
    </location>
</feature>
<dbReference type="OrthoDB" id="9806320at2"/>
<keyword evidence="8" id="KW-1185">Reference proteome</keyword>
<feature type="transmembrane region" description="Helical" evidence="5">
    <location>
        <begin position="181"/>
        <end position="199"/>
    </location>
</feature>
<feature type="transmembrane region" description="Helical" evidence="5">
    <location>
        <begin position="229"/>
        <end position="245"/>
    </location>
</feature>
<dbReference type="PANTHER" id="PTHR37422">
    <property type="entry name" value="TEICHURONIC ACID BIOSYNTHESIS PROTEIN TUAE"/>
    <property type="match status" value="1"/>
</dbReference>
<dbReference type="InterPro" id="IPR007016">
    <property type="entry name" value="O-antigen_ligase-rel_domated"/>
</dbReference>
<dbReference type="KEGG" id="nmv:NITMOv2_4648"/>
<dbReference type="AlphaFoldDB" id="A0A0K2GJJ1"/>
<sequence length="424" mass="45765">MRTLTEAAPPVGAPAARDGSLLARLSPAVWRAQVAGLLAITVMSFFPAWSHVQEYAFFTLFAVAAATAFAEGRSLWFPSSLHLPIALLLGWVLLSVPFAIDPAYSFAEWRKLVAKILVFYWAVAVWRIALEHGRARMNGWLLAALAFGSLALSLYALSDFWQRGGTWVDRPVRAQAPSSDYNWLSTYLVMALPLLAAGALTTHLRWARYAYASSALIALLAQVFSYTRAGWLAVLAQGLAAGLLLKRSRLFVTALVGAVVLVTLLVALGFSGYHQDTLDPWTLKARVAVWGLMLHEIADHPFLGVGYGTRTFMARFGDHPETLKAGGSHNFFLMVAMGSGLPALACLIWVLAAGTAECLRLSRRLGQDPSTSVLLVAVALMIIGFAVRNGFDAMFAGSLACLFWLLLAAAVAQEPDARAASRAA</sequence>
<feature type="transmembrane region" description="Helical" evidence="5">
    <location>
        <begin position="393"/>
        <end position="412"/>
    </location>
</feature>
<feature type="transmembrane region" description="Helical" evidence="5">
    <location>
        <begin position="371"/>
        <end position="387"/>
    </location>
</feature>
<name>A0A0K2GJJ1_NITMO</name>
<feature type="domain" description="O-antigen ligase-related" evidence="6">
    <location>
        <begin position="215"/>
        <end position="348"/>
    </location>
</feature>